<dbReference type="Pfam" id="PF12115">
    <property type="entry name" value="Salp15"/>
    <property type="match status" value="1"/>
</dbReference>
<organism evidence="7">
    <name type="scientific">Ixodes ricinus</name>
    <name type="common">Common tick</name>
    <name type="synonym">Acarus ricinus</name>
    <dbReference type="NCBI Taxonomy" id="34613"/>
    <lineage>
        <taxon>Eukaryota</taxon>
        <taxon>Metazoa</taxon>
        <taxon>Ecdysozoa</taxon>
        <taxon>Arthropoda</taxon>
        <taxon>Chelicerata</taxon>
        <taxon>Arachnida</taxon>
        <taxon>Acari</taxon>
        <taxon>Parasitiformes</taxon>
        <taxon>Ixodida</taxon>
        <taxon>Ixodoidea</taxon>
        <taxon>Ixodidae</taxon>
        <taxon>Ixodinae</taxon>
        <taxon>Ixodes</taxon>
    </lineage>
</organism>
<keyword evidence="4" id="KW-0325">Glycoprotein</keyword>
<evidence type="ECO:0000256" key="1">
    <source>
        <dbReference type="ARBA" id="ARBA00004613"/>
    </source>
</evidence>
<dbReference type="GO" id="GO:0016787">
    <property type="term" value="F:hydrolase activity"/>
    <property type="evidence" value="ECO:0007669"/>
    <property type="project" value="UniProtKB-KW"/>
</dbReference>
<accession>A0A0K8R413</accession>
<feature type="signal peptide" evidence="6">
    <location>
        <begin position="1"/>
        <end position="21"/>
    </location>
</feature>
<comment type="subcellular location">
    <subcellularLocation>
        <location evidence="1">Secreted</location>
    </subcellularLocation>
</comment>
<name>A0A0K8R413_IXORI</name>
<evidence type="ECO:0000313" key="7">
    <source>
        <dbReference type="EMBL" id="JAA65900.1"/>
    </source>
</evidence>
<evidence type="ECO:0000256" key="6">
    <source>
        <dbReference type="SAM" id="SignalP"/>
    </source>
</evidence>
<proteinExistence type="evidence at transcript level"/>
<dbReference type="Gene3D" id="3.40.1620.60">
    <property type="match status" value="1"/>
</dbReference>
<dbReference type="GO" id="GO:0005576">
    <property type="term" value="C:extracellular region"/>
    <property type="evidence" value="ECO:0007669"/>
    <property type="project" value="UniProtKB-SubCell"/>
</dbReference>
<reference evidence="7" key="1">
    <citation type="submission" date="2012-12" db="EMBL/GenBank/DDBJ databases">
        <title>Identification and characterization of a phenylalanine ammonia-lyase gene family in Isatis indigotica Fort.</title>
        <authorList>
            <person name="Liu Q."/>
            <person name="Chen J."/>
            <person name="Zhou X."/>
            <person name="Di P."/>
            <person name="Xiao Y."/>
            <person name="Xuan H."/>
            <person name="Zhang L."/>
            <person name="Chen W."/>
        </authorList>
    </citation>
    <scope>NUCLEOTIDE SEQUENCE</scope>
    <source>
        <tissue evidence="7">Salivary gland</tissue>
    </source>
</reference>
<evidence type="ECO:0000256" key="2">
    <source>
        <dbReference type="ARBA" id="ARBA00022525"/>
    </source>
</evidence>
<dbReference type="AlphaFoldDB" id="A0A0K8R413"/>
<evidence type="ECO:0000256" key="4">
    <source>
        <dbReference type="ARBA" id="ARBA00023180"/>
    </source>
</evidence>
<comment type="similarity">
    <text evidence="5">Belongs to the salp15 family.</text>
</comment>
<dbReference type="EMBL" id="GADI01007908">
    <property type="protein sequence ID" value="JAA65900.1"/>
    <property type="molecule type" value="mRNA"/>
</dbReference>
<protein>
    <submittedName>
        <fullName evidence="7">Putative ixostatin</fullName>
    </submittedName>
</protein>
<dbReference type="InterPro" id="IPR021971">
    <property type="entry name" value="Salp15"/>
</dbReference>
<keyword evidence="3 6" id="KW-0732">Signal</keyword>
<sequence length="118" mass="13226">MQLAYFMVIVTFTHLSCEVQSESIPDIPGKMKDLSQECKATLEKQIVDKCHGNPYQPLLVQVSECQFKCGYENNNGRLKITTGQTYNLKEGTPCGHSMVCINGQCVEKCDLDFVWANA</sequence>
<evidence type="ECO:0000256" key="3">
    <source>
        <dbReference type="ARBA" id="ARBA00022729"/>
    </source>
</evidence>
<evidence type="ECO:0000256" key="5">
    <source>
        <dbReference type="ARBA" id="ARBA00034321"/>
    </source>
</evidence>
<keyword evidence="2" id="KW-0964">Secreted</keyword>
<feature type="chain" id="PRO_5005515611" evidence="6">
    <location>
        <begin position="22"/>
        <end position="118"/>
    </location>
</feature>
<dbReference type="GO" id="GO:0046872">
    <property type="term" value="F:metal ion binding"/>
    <property type="evidence" value="ECO:0007669"/>
    <property type="project" value="UniProtKB-KW"/>
</dbReference>